<gene>
    <name evidence="1" type="ORF">SV7mr_38660</name>
</gene>
<proteinExistence type="predicted"/>
<sequence length="176" mass="19677">MQSIKRNQDGNGWLVIRSCSLGTLNRSVNECPLFIRSAMSARVEVNFAIDRGAQRKRHQSSTLFTLHLRRRELKLIGPRQSLNAKVSCRSVAQTVLSEDATKLRSPKALKCETDCKLVTVNSYATKVTMNNRSTFARKKRSSSDEISDKPSTEIASKFSYGYVQAQRQSTGQTTGT</sequence>
<organism evidence="1 2">
    <name type="scientific">Stieleria bergensis</name>
    <dbReference type="NCBI Taxonomy" id="2528025"/>
    <lineage>
        <taxon>Bacteria</taxon>
        <taxon>Pseudomonadati</taxon>
        <taxon>Planctomycetota</taxon>
        <taxon>Planctomycetia</taxon>
        <taxon>Pirellulales</taxon>
        <taxon>Pirellulaceae</taxon>
        <taxon>Stieleria</taxon>
    </lineage>
</organism>
<dbReference type="AlphaFoldDB" id="A0A517SZ65"/>
<evidence type="ECO:0000313" key="2">
    <source>
        <dbReference type="Proteomes" id="UP000315003"/>
    </source>
</evidence>
<evidence type="ECO:0000313" key="1">
    <source>
        <dbReference type="EMBL" id="QDT61331.1"/>
    </source>
</evidence>
<reference evidence="1 2" key="1">
    <citation type="submission" date="2019-02" db="EMBL/GenBank/DDBJ databases">
        <title>Deep-cultivation of Planctomycetes and their phenomic and genomic characterization uncovers novel biology.</title>
        <authorList>
            <person name="Wiegand S."/>
            <person name="Jogler M."/>
            <person name="Boedeker C."/>
            <person name="Pinto D."/>
            <person name="Vollmers J."/>
            <person name="Rivas-Marin E."/>
            <person name="Kohn T."/>
            <person name="Peeters S.H."/>
            <person name="Heuer A."/>
            <person name="Rast P."/>
            <person name="Oberbeckmann S."/>
            <person name="Bunk B."/>
            <person name="Jeske O."/>
            <person name="Meyerdierks A."/>
            <person name="Storesund J.E."/>
            <person name="Kallscheuer N."/>
            <person name="Luecker S."/>
            <person name="Lage O.M."/>
            <person name="Pohl T."/>
            <person name="Merkel B.J."/>
            <person name="Hornburger P."/>
            <person name="Mueller R.-W."/>
            <person name="Bruemmer F."/>
            <person name="Labrenz M."/>
            <person name="Spormann A.M."/>
            <person name="Op den Camp H."/>
            <person name="Overmann J."/>
            <person name="Amann R."/>
            <person name="Jetten M.S.M."/>
            <person name="Mascher T."/>
            <person name="Medema M.H."/>
            <person name="Devos D.P."/>
            <person name="Kaster A.-K."/>
            <person name="Ovreas L."/>
            <person name="Rohde M."/>
            <person name="Galperin M.Y."/>
            <person name="Jogler C."/>
        </authorList>
    </citation>
    <scope>NUCLEOTIDE SEQUENCE [LARGE SCALE GENOMIC DNA]</scope>
    <source>
        <strain evidence="1 2">SV_7m_r</strain>
    </source>
</reference>
<keyword evidence="2" id="KW-1185">Reference proteome</keyword>
<dbReference type="EMBL" id="CP036272">
    <property type="protein sequence ID" value="QDT61331.1"/>
    <property type="molecule type" value="Genomic_DNA"/>
</dbReference>
<accession>A0A517SZ65</accession>
<dbReference type="Proteomes" id="UP000315003">
    <property type="component" value="Chromosome"/>
</dbReference>
<protein>
    <submittedName>
        <fullName evidence="1">Uncharacterized protein</fullName>
    </submittedName>
</protein>
<name>A0A517SZ65_9BACT</name>